<dbReference type="EMBL" id="CAJVQA010000235">
    <property type="protein sequence ID" value="CAG8463752.1"/>
    <property type="molecule type" value="Genomic_DNA"/>
</dbReference>
<evidence type="ECO:0000313" key="4">
    <source>
        <dbReference type="Proteomes" id="UP000789759"/>
    </source>
</evidence>
<evidence type="ECO:0000256" key="1">
    <source>
        <dbReference type="SAM" id="Coils"/>
    </source>
</evidence>
<comment type="caution">
    <text evidence="3">The sequence shown here is derived from an EMBL/GenBank/DDBJ whole genome shotgun (WGS) entry which is preliminary data.</text>
</comment>
<evidence type="ECO:0000313" key="3">
    <source>
        <dbReference type="EMBL" id="CAG8463752.1"/>
    </source>
</evidence>
<name>A0A9N8VVC1_9GLOM</name>
<dbReference type="Proteomes" id="UP000789759">
    <property type="component" value="Unassembled WGS sequence"/>
</dbReference>
<feature type="coiled-coil region" evidence="1">
    <location>
        <begin position="27"/>
        <end position="61"/>
    </location>
</feature>
<proteinExistence type="predicted"/>
<accession>A0A9N8VVC1</accession>
<keyword evidence="4" id="KW-1185">Reference proteome</keyword>
<reference evidence="3" key="1">
    <citation type="submission" date="2021-06" db="EMBL/GenBank/DDBJ databases">
        <authorList>
            <person name="Kallberg Y."/>
            <person name="Tangrot J."/>
            <person name="Rosling A."/>
        </authorList>
    </citation>
    <scope>NUCLEOTIDE SEQUENCE</scope>
    <source>
        <strain evidence="3">FL966</strain>
    </source>
</reference>
<dbReference type="AlphaFoldDB" id="A0A9N8VVC1"/>
<organism evidence="3 4">
    <name type="scientific">Cetraspora pellucida</name>
    <dbReference type="NCBI Taxonomy" id="1433469"/>
    <lineage>
        <taxon>Eukaryota</taxon>
        <taxon>Fungi</taxon>
        <taxon>Fungi incertae sedis</taxon>
        <taxon>Mucoromycota</taxon>
        <taxon>Glomeromycotina</taxon>
        <taxon>Glomeromycetes</taxon>
        <taxon>Diversisporales</taxon>
        <taxon>Gigasporaceae</taxon>
        <taxon>Cetraspora</taxon>
    </lineage>
</organism>
<keyword evidence="1" id="KW-0175">Coiled coil</keyword>
<protein>
    <submittedName>
        <fullName evidence="3">2437_t:CDS:1</fullName>
    </submittedName>
</protein>
<gene>
    <name evidence="3" type="ORF">CPELLU_LOCUS745</name>
</gene>
<sequence>MDGDFCLRIDDLGGKIFGAIVSFTFVIVDSNRRNRILETELAAEKDKLKRFDEVISKLTKDAKEQSGQDVITLKNNEHLDATDNSLSVKEQSIQETLEIKENSVENGKSLEIKELPDHIITLKDEPLNKNSKPSENNKESS</sequence>
<evidence type="ECO:0000256" key="2">
    <source>
        <dbReference type="SAM" id="MobiDB-lite"/>
    </source>
</evidence>
<feature type="region of interest" description="Disordered" evidence="2">
    <location>
        <begin position="121"/>
        <end position="141"/>
    </location>
</feature>